<dbReference type="Pfam" id="PF18758">
    <property type="entry name" value="KDZ"/>
    <property type="match status" value="1"/>
</dbReference>
<dbReference type="AlphaFoldDB" id="A0AAD5YVC0"/>
<dbReference type="PANTHER" id="PTHR33096">
    <property type="entry name" value="CXC2 DOMAIN-CONTAINING PROTEIN"/>
    <property type="match status" value="1"/>
</dbReference>
<evidence type="ECO:0008006" key="4">
    <source>
        <dbReference type="Google" id="ProtNLM"/>
    </source>
</evidence>
<proteinExistence type="predicted"/>
<feature type="region of interest" description="Disordered" evidence="1">
    <location>
        <begin position="1"/>
        <end position="23"/>
    </location>
</feature>
<dbReference type="EMBL" id="JANIEX010000030">
    <property type="protein sequence ID" value="KAJ3575677.1"/>
    <property type="molecule type" value="Genomic_DNA"/>
</dbReference>
<name>A0AAD5YVC0_9AGAR</name>
<comment type="caution">
    <text evidence="2">The sequence shown here is derived from an EMBL/GenBank/DDBJ whole genome shotgun (WGS) entry which is preliminary data.</text>
</comment>
<organism evidence="2 3">
    <name type="scientific">Leucocoprinus birnbaumii</name>
    <dbReference type="NCBI Taxonomy" id="56174"/>
    <lineage>
        <taxon>Eukaryota</taxon>
        <taxon>Fungi</taxon>
        <taxon>Dikarya</taxon>
        <taxon>Basidiomycota</taxon>
        <taxon>Agaricomycotina</taxon>
        <taxon>Agaricomycetes</taxon>
        <taxon>Agaricomycetidae</taxon>
        <taxon>Agaricales</taxon>
        <taxon>Agaricineae</taxon>
        <taxon>Agaricaceae</taxon>
        <taxon>Leucocoprinus</taxon>
    </lineage>
</organism>
<evidence type="ECO:0000256" key="1">
    <source>
        <dbReference type="SAM" id="MobiDB-lite"/>
    </source>
</evidence>
<keyword evidence="3" id="KW-1185">Reference proteome</keyword>
<dbReference type="PANTHER" id="PTHR33096:SF1">
    <property type="entry name" value="CXC1-LIKE CYSTEINE CLUSTER ASSOCIATED WITH KDZ TRANSPOSASES DOMAIN-CONTAINING PROTEIN"/>
    <property type="match status" value="1"/>
</dbReference>
<sequence length="649" mass="73461">MRKGNIHQVKSSSRRGLHISSTKMGYGHKTEARVLNARDLRVDAQNSRLQSLKRKQDEETARSIEKLRRLDVPEPTGSSVHTSTGTNPALTYDAVNLDTVLAGDAALPLSHAGGEFMSMLLDDFRAGNRQKYEDPRTRQDRTQRRTEEFQRQLFPMVDAYLAWRQDVGEKGFENAAPPVDSPGDGFKVQVLDMFRIFTLSTGIRDPDTGISAALLQRGLVPCTPKRPSLAVTVRVLEFYRKLHLRSPHVSIQPYVKTLCDIFGIPFRSYLSEQFSICYDVYAQILEEVKLRVARALKRDTPQWRLRNACPACTYKLEGEDKLIFDMLVTMDGNDSLKQLRRNETDVEILDIDGVPSRQAQTDTRNVSGDYYLTREKVDRWARARVQDLIQQQVPLSDSKEDNPCATRWTNMVNEVTARMWGIFEETGIFLALCRHGFVLVVADMVRSSELSKYPLAVVEALIDAFGAGIGGGYDIGCKFSSTLDASDLGSKAHEFRYTALVGSFHGHAHNRLCQLSSLATYVPGMGLEDLEGCERFFSKSNALASSIRHASTFHRKQKILEYIQHMDNFDTSQALSNFLVNNYTQALKILQTESAVRDAMAEQGVENGSIFHRWLEEERAYLKGLKTEPVEETLQMDYYQKLVNLAKRE</sequence>
<gene>
    <name evidence="2" type="ORF">NP233_g931</name>
</gene>
<accession>A0AAD5YVC0</accession>
<protein>
    <recommendedName>
        <fullName evidence="4">CxC1-like cysteine cluster associated with KDZ transposases domain-containing protein</fullName>
    </recommendedName>
</protein>
<reference evidence="2" key="1">
    <citation type="submission" date="2022-07" db="EMBL/GenBank/DDBJ databases">
        <title>Genome Sequence of Leucocoprinus birnbaumii.</title>
        <authorList>
            <person name="Buettner E."/>
        </authorList>
    </citation>
    <scope>NUCLEOTIDE SEQUENCE</scope>
    <source>
        <strain evidence="2">VT141</strain>
    </source>
</reference>
<dbReference type="Proteomes" id="UP001213000">
    <property type="component" value="Unassembled WGS sequence"/>
</dbReference>
<evidence type="ECO:0000313" key="2">
    <source>
        <dbReference type="EMBL" id="KAJ3575677.1"/>
    </source>
</evidence>
<evidence type="ECO:0000313" key="3">
    <source>
        <dbReference type="Proteomes" id="UP001213000"/>
    </source>
</evidence>
<dbReference type="InterPro" id="IPR040521">
    <property type="entry name" value="KDZ"/>
</dbReference>